<dbReference type="OrthoDB" id="9090at10239"/>
<keyword evidence="2" id="KW-1185">Reference proteome</keyword>
<name>A0A0K2QR32_9CAUD</name>
<organism evidence="1 2">
    <name type="scientific">Ralstonia phage RSF1</name>
    <dbReference type="NCBI Taxonomy" id="1689679"/>
    <lineage>
        <taxon>Viruses</taxon>
        <taxon>Duplodnaviria</taxon>
        <taxon>Heunggongvirae</taxon>
        <taxon>Uroviricota</taxon>
        <taxon>Caudoviricetes</taxon>
        <taxon>Chimalliviridae</taxon>
        <taxon>Chiangmaivirus</taxon>
        <taxon>Chiangmaivirus RSF1</taxon>
    </lineage>
</organism>
<accession>A0A0K2QR32</accession>
<evidence type="ECO:0000313" key="2">
    <source>
        <dbReference type="Proteomes" id="UP000202583"/>
    </source>
</evidence>
<dbReference type="Proteomes" id="UP000202583">
    <property type="component" value="Segment"/>
</dbReference>
<dbReference type="EMBL" id="AP014927">
    <property type="protein sequence ID" value="BAS05013.2"/>
    <property type="molecule type" value="Genomic_DNA"/>
</dbReference>
<proteinExistence type="predicted"/>
<dbReference type="KEGG" id="vg:26634682"/>
<reference evidence="1 2" key="1">
    <citation type="submission" date="2015-07" db="EMBL/GenBank/DDBJ databases">
        <title>Two Asian jumbo phage RSL2 and RSF1 infecting the phytopathogen Ralstonia solanacearum share common features related to the phi-KZ-like phages.</title>
        <authorList>
            <person name="Kawasaki T."/>
            <person name="Fujie M."/>
            <person name="Chatchawankanphanich O."/>
            <person name="Ogata H."/>
            <person name="Yamada T."/>
        </authorList>
    </citation>
    <scope>NUCLEOTIDE SEQUENCE [LARGE SCALE GENOMIC DNA]</scope>
    <source>
        <strain evidence="1 2">RSF1</strain>
    </source>
</reference>
<evidence type="ECO:0000313" key="1">
    <source>
        <dbReference type="EMBL" id="BAS05013.2"/>
    </source>
</evidence>
<dbReference type="RefSeq" id="YP_009208025.2">
    <property type="nucleotide sequence ID" value="NC_028899.1"/>
</dbReference>
<dbReference type="GeneID" id="26634682"/>
<sequence length="281" mass="32893">MDTMNVFTFTEKMARGQFPVNVPTSLALESLMNIHPERKWDEAPHLKYDHYWLNARTLYRNIVGSFTADINILLKPGVIAELMHDEWEAVKRVLADTKIDPSLYLCNYKAIYTRYKHHSIFKSDITPKQVEERKRMEDSIQQFLDDVGKDYVKSFDTDIAPDKKDGNFLIQTHIAWDLLSYKSFEELDLIESHTGAIKNRSLWYTKLNNGKELSMIPFTQYFARIFGEKEFFSPMDSKLRKAIVDLATKYGWSALTTDARIRMNLDQLKNPYFTATVKDMM</sequence>
<protein>
    <submittedName>
        <fullName evidence="1">Uncharacterized protein</fullName>
    </submittedName>
</protein>